<comment type="caution">
    <text evidence="1">The sequence shown here is derived from an EMBL/GenBank/DDBJ whole genome shotgun (WGS) entry which is preliminary data.</text>
</comment>
<keyword evidence="2" id="KW-1185">Reference proteome</keyword>
<dbReference type="Proteomes" id="UP000828390">
    <property type="component" value="Unassembled WGS sequence"/>
</dbReference>
<sequence>MKEAKKQWIEKQCVIIDKEMTTITRKKTNNTLKTLTKTVSSRLVLHQTLTVISLPVVPQS</sequence>
<reference evidence="1" key="1">
    <citation type="journal article" date="2019" name="bioRxiv">
        <title>The Genome of the Zebra Mussel, Dreissena polymorpha: A Resource for Invasive Species Research.</title>
        <authorList>
            <person name="McCartney M.A."/>
            <person name="Auch B."/>
            <person name="Kono T."/>
            <person name="Mallez S."/>
            <person name="Zhang Y."/>
            <person name="Obille A."/>
            <person name="Becker A."/>
            <person name="Abrahante J.E."/>
            <person name="Garbe J."/>
            <person name="Badalamenti J.P."/>
            <person name="Herman A."/>
            <person name="Mangelson H."/>
            <person name="Liachko I."/>
            <person name="Sullivan S."/>
            <person name="Sone E.D."/>
            <person name="Koren S."/>
            <person name="Silverstein K.A.T."/>
            <person name="Beckman K.B."/>
            <person name="Gohl D.M."/>
        </authorList>
    </citation>
    <scope>NUCLEOTIDE SEQUENCE</scope>
    <source>
        <strain evidence="1">Duluth1</strain>
        <tissue evidence="1">Whole animal</tissue>
    </source>
</reference>
<dbReference type="AlphaFoldDB" id="A0A9D4KFH0"/>
<proteinExistence type="predicted"/>
<protein>
    <submittedName>
        <fullName evidence="1">Uncharacterized protein</fullName>
    </submittedName>
</protein>
<evidence type="ECO:0000313" key="1">
    <source>
        <dbReference type="EMBL" id="KAH3838927.1"/>
    </source>
</evidence>
<organism evidence="1 2">
    <name type="scientific">Dreissena polymorpha</name>
    <name type="common">Zebra mussel</name>
    <name type="synonym">Mytilus polymorpha</name>
    <dbReference type="NCBI Taxonomy" id="45954"/>
    <lineage>
        <taxon>Eukaryota</taxon>
        <taxon>Metazoa</taxon>
        <taxon>Spiralia</taxon>
        <taxon>Lophotrochozoa</taxon>
        <taxon>Mollusca</taxon>
        <taxon>Bivalvia</taxon>
        <taxon>Autobranchia</taxon>
        <taxon>Heteroconchia</taxon>
        <taxon>Euheterodonta</taxon>
        <taxon>Imparidentia</taxon>
        <taxon>Neoheterodontei</taxon>
        <taxon>Myida</taxon>
        <taxon>Dreissenoidea</taxon>
        <taxon>Dreissenidae</taxon>
        <taxon>Dreissena</taxon>
    </lineage>
</organism>
<reference evidence="1" key="2">
    <citation type="submission" date="2020-11" db="EMBL/GenBank/DDBJ databases">
        <authorList>
            <person name="McCartney M.A."/>
            <person name="Auch B."/>
            <person name="Kono T."/>
            <person name="Mallez S."/>
            <person name="Becker A."/>
            <person name="Gohl D.M."/>
            <person name="Silverstein K.A.T."/>
            <person name="Koren S."/>
            <person name="Bechman K.B."/>
            <person name="Herman A."/>
            <person name="Abrahante J.E."/>
            <person name="Garbe J."/>
        </authorList>
    </citation>
    <scope>NUCLEOTIDE SEQUENCE</scope>
    <source>
        <strain evidence="1">Duluth1</strain>
        <tissue evidence="1">Whole animal</tissue>
    </source>
</reference>
<name>A0A9D4KFH0_DREPO</name>
<dbReference type="EMBL" id="JAIWYP010000004">
    <property type="protein sequence ID" value="KAH3838927.1"/>
    <property type="molecule type" value="Genomic_DNA"/>
</dbReference>
<evidence type="ECO:0000313" key="2">
    <source>
        <dbReference type="Proteomes" id="UP000828390"/>
    </source>
</evidence>
<gene>
    <name evidence="1" type="ORF">DPMN_112344</name>
</gene>
<accession>A0A9D4KFH0</accession>